<evidence type="ECO:0000313" key="4">
    <source>
        <dbReference type="Proteomes" id="UP001057532"/>
    </source>
</evidence>
<dbReference type="InterPro" id="IPR053160">
    <property type="entry name" value="MFS_DHA3_Transporter"/>
</dbReference>
<reference evidence="3" key="1">
    <citation type="submission" date="2022-05" db="EMBL/GenBank/DDBJ databases">
        <authorList>
            <person name="Oliphant S.A."/>
            <person name="Watson-Haigh N.S."/>
            <person name="Sumby K.M."/>
            <person name="Gardner J.M."/>
            <person name="Jiranek V."/>
        </authorList>
    </citation>
    <scope>NUCLEOTIDE SEQUENCE</scope>
    <source>
        <strain evidence="3">Ru20-1</strain>
    </source>
</reference>
<evidence type="ECO:0000313" key="3">
    <source>
        <dbReference type="EMBL" id="USS93461.1"/>
    </source>
</evidence>
<dbReference type="SUPFAM" id="SSF103473">
    <property type="entry name" value="MFS general substrate transporter"/>
    <property type="match status" value="1"/>
</dbReference>
<sequence length="145" mass="16546">MPAFSRSQTNLIVYLTSFFLYNFARVLPHAVLTVILLNKGMSVGQIAVIQSFFMIAVLGFELPSGLLTDSWSEQRVYELSLLLLALSYGLIMWSHSFWILSGSWFIYGISSAAIGSSLETYFLRQYQHNESLIKQFNVRFNNTKL</sequence>
<dbReference type="Pfam" id="PF07690">
    <property type="entry name" value="MFS_1"/>
    <property type="match status" value="1"/>
</dbReference>
<dbReference type="RefSeq" id="WP_252780305.1">
    <property type="nucleotide sequence ID" value="NZ_CP097478.1"/>
</dbReference>
<dbReference type="InterPro" id="IPR036259">
    <property type="entry name" value="MFS_trans_sf"/>
</dbReference>
<comment type="subcellular location">
    <subcellularLocation>
        <location evidence="1">Cell membrane</location>
        <topology evidence="1">Multi-pass membrane protein</topology>
    </subcellularLocation>
</comment>
<dbReference type="Gene3D" id="1.20.1250.20">
    <property type="entry name" value="MFS general substrate transporter like domains"/>
    <property type="match status" value="1"/>
</dbReference>
<dbReference type="PANTHER" id="PTHR23530:SF1">
    <property type="entry name" value="PERMEASE, MAJOR FACILITATOR SUPERFAMILY-RELATED"/>
    <property type="match status" value="1"/>
</dbReference>
<name>A0ABY5C4T7_9LACO</name>
<feature type="transmembrane region" description="Helical" evidence="2">
    <location>
        <begin position="12"/>
        <end position="37"/>
    </location>
</feature>
<proteinExistence type="predicted"/>
<dbReference type="InterPro" id="IPR011701">
    <property type="entry name" value="MFS"/>
</dbReference>
<keyword evidence="2" id="KW-1133">Transmembrane helix</keyword>
<gene>
    <name evidence="3" type="ORF">M8332_00920</name>
</gene>
<keyword evidence="2" id="KW-0812">Transmembrane</keyword>
<feature type="transmembrane region" description="Helical" evidence="2">
    <location>
        <begin position="43"/>
        <end position="67"/>
    </location>
</feature>
<evidence type="ECO:0000256" key="1">
    <source>
        <dbReference type="ARBA" id="ARBA00004651"/>
    </source>
</evidence>
<accession>A0ABY5C4T7</accession>
<dbReference type="EMBL" id="CP097478">
    <property type="protein sequence ID" value="USS93461.1"/>
    <property type="molecule type" value="Genomic_DNA"/>
</dbReference>
<keyword evidence="4" id="KW-1185">Reference proteome</keyword>
<feature type="transmembrane region" description="Helical" evidence="2">
    <location>
        <begin position="79"/>
        <end position="98"/>
    </location>
</feature>
<evidence type="ECO:0000256" key="2">
    <source>
        <dbReference type="SAM" id="Phobius"/>
    </source>
</evidence>
<keyword evidence="2" id="KW-0472">Membrane</keyword>
<dbReference type="Proteomes" id="UP001057532">
    <property type="component" value="Chromosome"/>
</dbReference>
<dbReference type="PANTHER" id="PTHR23530">
    <property type="entry name" value="TRANSPORT PROTEIN-RELATED"/>
    <property type="match status" value="1"/>
</dbReference>
<organism evidence="3 4">
    <name type="scientific">Fructilactobacillus ixorae</name>
    <dbReference type="NCBI Taxonomy" id="1750535"/>
    <lineage>
        <taxon>Bacteria</taxon>
        <taxon>Bacillati</taxon>
        <taxon>Bacillota</taxon>
        <taxon>Bacilli</taxon>
        <taxon>Lactobacillales</taxon>
        <taxon>Lactobacillaceae</taxon>
        <taxon>Fructilactobacillus</taxon>
    </lineage>
</organism>
<protein>
    <submittedName>
        <fullName evidence="3">MFS transporter</fullName>
    </submittedName>
</protein>